<evidence type="ECO:0000313" key="6">
    <source>
        <dbReference type="Proteomes" id="UP000542342"/>
    </source>
</evidence>
<organism evidence="5 6">
    <name type="scientific">Thermogemmata fonticola</name>
    <dbReference type="NCBI Taxonomy" id="2755323"/>
    <lineage>
        <taxon>Bacteria</taxon>
        <taxon>Pseudomonadati</taxon>
        <taxon>Planctomycetota</taxon>
        <taxon>Planctomycetia</taxon>
        <taxon>Gemmatales</taxon>
        <taxon>Gemmataceae</taxon>
        <taxon>Thermogemmata</taxon>
    </lineage>
</organism>
<dbReference type="PANTHER" id="PTHR42659">
    <property type="entry name" value="XANTHINE DEHYDROGENASE SUBUNIT C-RELATED"/>
    <property type="match status" value="1"/>
</dbReference>
<evidence type="ECO:0000313" key="5">
    <source>
        <dbReference type="EMBL" id="MBA2225052.1"/>
    </source>
</evidence>
<dbReference type="InterPro" id="IPR036683">
    <property type="entry name" value="CO_DH_flav_C_dom_sf"/>
</dbReference>
<dbReference type="InterPro" id="IPR051312">
    <property type="entry name" value="Diverse_Substr_Oxidored"/>
</dbReference>
<dbReference type="PANTHER" id="PTHR42659:SF2">
    <property type="entry name" value="XANTHINE DEHYDROGENASE SUBUNIT C-RELATED"/>
    <property type="match status" value="1"/>
</dbReference>
<name>A0A7V9AAT2_9BACT</name>
<dbReference type="GO" id="GO:0016491">
    <property type="term" value="F:oxidoreductase activity"/>
    <property type="evidence" value="ECO:0007669"/>
    <property type="project" value="UniProtKB-KW"/>
</dbReference>
<dbReference type="InterPro" id="IPR036318">
    <property type="entry name" value="FAD-bd_PCMH-like_sf"/>
</dbReference>
<evidence type="ECO:0000256" key="1">
    <source>
        <dbReference type="ARBA" id="ARBA00022630"/>
    </source>
</evidence>
<keyword evidence="6" id="KW-1185">Reference proteome</keyword>
<keyword evidence="1" id="KW-0285">Flavoprotein</keyword>
<dbReference type="PROSITE" id="PS51387">
    <property type="entry name" value="FAD_PCMH"/>
    <property type="match status" value="1"/>
</dbReference>
<dbReference type="EMBL" id="JACEFB010000001">
    <property type="protein sequence ID" value="MBA2225052.1"/>
    <property type="molecule type" value="Genomic_DNA"/>
</dbReference>
<dbReference type="Pfam" id="PF03450">
    <property type="entry name" value="CO_deh_flav_C"/>
    <property type="match status" value="1"/>
</dbReference>
<evidence type="ECO:0000256" key="2">
    <source>
        <dbReference type="ARBA" id="ARBA00022827"/>
    </source>
</evidence>
<dbReference type="AlphaFoldDB" id="A0A7V9AAT2"/>
<accession>A0A7V9AAT2</accession>
<protein>
    <submittedName>
        <fullName evidence="5">FAD binding domain-containing protein</fullName>
    </submittedName>
</protein>
<comment type="caution">
    <text evidence="5">The sequence shown here is derived from an EMBL/GenBank/DDBJ whole genome shotgun (WGS) entry which is preliminary data.</text>
</comment>
<dbReference type="InterPro" id="IPR016167">
    <property type="entry name" value="FAD-bd_PCMH_sub1"/>
</dbReference>
<dbReference type="Gene3D" id="3.30.43.10">
    <property type="entry name" value="Uridine Diphospho-n-acetylenolpyruvylglucosamine Reductase, domain 2"/>
    <property type="match status" value="1"/>
</dbReference>
<proteinExistence type="predicted"/>
<dbReference type="Proteomes" id="UP000542342">
    <property type="component" value="Unassembled WGS sequence"/>
</dbReference>
<dbReference type="InterPro" id="IPR016166">
    <property type="entry name" value="FAD-bd_PCMH"/>
</dbReference>
<dbReference type="RefSeq" id="WP_194536453.1">
    <property type="nucleotide sequence ID" value="NZ_JACEFB010000001.1"/>
</dbReference>
<sequence>MNNFIYYQPTHVQQALPLLEERWGVAELLAGGTDLLDRLKDYVSSPQKVISLTAIQGPFREISAIPNPSGGPPQVTVGAGVKLADIAESKLLRDYPALTTAAAQIAGPQIRNMGTLGGSLCQRNRCWYFRDEHIQCLLKGGRKCYAQEGENQFHAIFTQGHPCVMVHPSTLAPPLIALGAVAQIAGPKGTRELPLEKMFQAPSKPEQREHTLAPNEILLSVTFGGVPLPSGSRLANASYEVKQKETSDWPLVQASVAFVHLGPGNRASKVRIVLGHVAPVPLLSPEAAQELEGKEVNEKTATAAAEAAVAGARPLSQNAYKIPMLKAAVKRAILLAAGFKPYW</sequence>
<evidence type="ECO:0000259" key="4">
    <source>
        <dbReference type="PROSITE" id="PS51387"/>
    </source>
</evidence>
<dbReference type="Pfam" id="PF00941">
    <property type="entry name" value="FAD_binding_5"/>
    <property type="match status" value="1"/>
</dbReference>
<dbReference type="InterPro" id="IPR005107">
    <property type="entry name" value="CO_DH_flav_C"/>
</dbReference>
<keyword evidence="2" id="KW-0274">FAD</keyword>
<dbReference type="Gene3D" id="3.30.390.50">
    <property type="entry name" value="CO dehydrogenase flavoprotein, C-terminal domain"/>
    <property type="match status" value="1"/>
</dbReference>
<keyword evidence="3" id="KW-0560">Oxidoreductase</keyword>
<dbReference type="SUPFAM" id="SSF55447">
    <property type="entry name" value="CO dehydrogenase flavoprotein C-terminal domain-like"/>
    <property type="match status" value="1"/>
</dbReference>
<dbReference type="GO" id="GO:0071949">
    <property type="term" value="F:FAD binding"/>
    <property type="evidence" value="ECO:0007669"/>
    <property type="project" value="InterPro"/>
</dbReference>
<reference evidence="5 6" key="1">
    <citation type="submission" date="2020-07" db="EMBL/GenBank/DDBJ databases">
        <title>Thermogemmata thermophila gen. nov., sp. nov., a novel moderate thermophilic planctomycete from a Kamchatka hot spring.</title>
        <authorList>
            <person name="Elcheninov A.G."/>
            <person name="Podosokorskaya O.A."/>
            <person name="Kovaleva O.L."/>
            <person name="Novikov A."/>
            <person name="Bonch-Osmolovskaya E.A."/>
            <person name="Toshchakov S.V."/>
            <person name="Kublanov I.V."/>
        </authorList>
    </citation>
    <scope>NUCLEOTIDE SEQUENCE [LARGE SCALE GENOMIC DNA]</scope>
    <source>
        <strain evidence="5 6">2918</strain>
    </source>
</reference>
<feature type="domain" description="FAD-binding PCMH-type" evidence="4">
    <location>
        <begin position="1"/>
        <end position="228"/>
    </location>
</feature>
<evidence type="ECO:0000256" key="3">
    <source>
        <dbReference type="ARBA" id="ARBA00023002"/>
    </source>
</evidence>
<dbReference type="InterPro" id="IPR016169">
    <property type="entry name" value="FAD-bd_PCMH_sub2"/>
</dbReference>
<dbReference type="SMART" id="SM01092">
    <property type="entry name" value="CO_deh_flav_C"/>
    <property type="match status" value="1"/>
</dbReference>
<gene>
    <name evidence="5" type="ORF">H0921_02635</name>
</gene>
<dbReference type="Gene3D" id="3.30.465.10">
    <property type="match status" value="2"/>
</dbReference>
<dbReference type="SUPFAM" id="SSF56176">
    <property type="entry name" value="FAD-binding/transporter-associated domain-like"/>
    <property type="match status" value="1"/>
</dbReference>
<dbReference type="InterPro" id="IPR002346">
    <property type="entry name" value="Mopterin_DH_FAD-bd"/>
</dbReference>